<dbReference type="Proteomes" id="UP000001364">
    <property type="component" value="Chromosome"/>
</dbReference>
<dbReference type="HOGENOM" id="CLU_1412920_0_0_5"/>
<dbReference type="EMBL" id="CP001340">
    <property type="protein sequence ID" value="ACL94326.2"/>
    <property type="molecule type" value="Genomic_DNA"/>
</dbReference>
<keyword evidence="3" id="KW-1185">Reference proteome</keyword>
<keyword evidence="1" id="KW-0812">Transmembrane</keyword>
<dbReference type="RefSeq" id="YP_002516234.2">
    <property type="nucleotide sequence ID" value="NC_011916.1"/>
</dbReference>
<feature type="transmembrane region" description="Helical" evidence="1">
    <location>
        <begin position="6"/>
        <end position="26"/>
    </location>
</feature>
<dbReference type="RefSeq" id="WP_024265634.1">
    <property type="nucleotide sequence ID" value="NC_011916.1"/>
</dbReference>
<dbReference type="OrthoDB" id="7192915at2"/>
<evidence type="ECO:0000313" key="3">
    <source>
        <dbReference type="Proteomes" id="UP000001364"/>
    </source>
</evidence>
<gene>
    <name evidence="2" type="ordered locus">CCNA_00861</name>
</gene>
<feature type="transmembrane region" description="Helical" evidence="1">
    <location>
        <begin position="112"/>
        <end position="133"/>
    </location>
</feature>
<organism evidence="2 3">
    <name type="scientific">Caulobacter vibrioides (strain NA1000 / CB15N)</name>
    <name type="common">Caulobacter crescentus</name>
    <dbReference type="NCBI Taxonomy" id="565050"/>
    <lineage>
        <taxon>Bacteria</taxon>
        <taxon>Pseudomonadati</taxon>
        <taxon>Pseudomonadota</taxon>
        <taxon>Alphaproteobacteria</taxon>
        <taxon>Caulobacterales</taxon>
        <taxon>Caulobacteraceae</taxon>
        <taxon>Caulobacter</taxon>
    </lineage>
</organism>
<sequence>MELKEYFLGLLAIITGLAITDMILSVHGLLRRVSRVRWDWLPLTAAALVFVVIVRSWWIAWEPDWINTPMWQFLLILIQLTCLFLAAKSVLPDDSDAEEVDLMAHYWSQNRFVWASLIGMITAFAAASVFLRINDPASLSAWFWTFGWELPVYCLPLVVLILLQRPIVHRALVPALLLAWLVLNGTDVMHYS</sequence>
<feature type="transmembrane region" description="Helical" evidence="1">
    <location>
        <begin position="139"/>
        <end position="163"/>
    </location>
</feature>
<evidence type="ECO:0000313" key="2">
    <source>
        <dbReference type="EMBL" id="ACL94326.2"/>
    </source>
</evidence>
<protein>
    <submittedName>
        <fullName evidence="2">Uncharacterized protein</fullName>
    </submittedName>
</protein>
<keyword evidence="1" id="KW-0472">Membrane</keyword>
<dbReference type="AlphaFoldDB" id="A0A0H3C5R9"/>
<dbReference type="GeneID" id="7329901"/>
<keyword evidence="1" id="KW-1133">Transmembrane helix</keyword>
<feature type="transmembrane region" description="Helical" evidence="1">
    <location>
        <begin position="70"/>
        <end position="91"/>
    </location>
</feature>
<reference evidence="2 3" key="1">
    <citation type="journal article" date="2010" name="J. Bacteriol.">
        <title>The genetic basis of laboratory adaptation in Caulobacter crescentus.</title>
        <authorList>
            <person name="Marks M.E."/>
            <person name="Castro-Rojas C.M."/>
            <person name="Teiling C."/>
            <person name="Du L."/>
            <person name="Kapatral V."/>
            <person name="Walunas T.L."/>
            <person name="Crosson S."/>
        </authorList>
    </citation>
    <scope>NUCLEOTIDE SEQUENCE [LARGE SCALE GENOMIC DNA]</scope>
    <source>
        <strain evidence="3">NA1000 / CB15N</strain>
    </source>
</reference>
<proteinExistence type="predicted"/>
<dbReference type="KEGG" id="ccs:CCNA_00861"/>
<accession>A0A0H3C5R9</accession>
<feature type="transmembrane region" description="Helical" evidence="1">
    <location>
        <begin position="38"/>
        <end position="58"/>
    </location>
</feature>
<evidence type="ECO:0000256" key="1">
    <source>
        <dbReference type="SAM" id="Phobius"/>
    </source>
</evidence>
<dbReference type="PATRIC" id="fig|565050.3.peg.848"/>
<name>A0A0H3C5R9_CAUVN</name>